<dbReference type="SUPFAM" id="SSF53756">
    <property type="entry name" value="UDP-Glycosyltransferase/glycogen phosphorylase"/>
    <property type="match status" value="1"/>
</dbReference>
<proteinExistence type="predicted"/>
<dbReference type="InterPro" id="IPR028098">
    <property type="entry name" value="Glyco_trans_4-like_N"/>
</dbReference>
<feature type="domain" description="Glycosyl transferase family 1" evidence="1">
    <location>
        <begin position="180"/>
        <end position="345"/>
    </location>
</feature>
<reference evidence="3 4" key="1">
    <citation type="journal article" date="2021" name="ISME Commun">
        <title>Automated analysis of genomic sequences facilitates high-throughput and comprehensive description of bacteria.</title>
        <authorList>
            <person name="Hitch T.C.A."/>
        </authorList>
    </citation>
    <scope>NUCLEOTIDE SEQUENCE [LARGE SCALE GENOMIC DNA]</scope>
    <source>
        <strain evidence="3 4">Sanger_18</strain>
    </source>
</reference>
<dbReference type="Pfam" id="PF13477">
    <property type="entry name" value="Glyco_trans_4_2"/>
    <property type="match status" value="1"/>
</dbReference>
<keyword evidence="4" id="KW-1185">Reference proteome</keyword>
<evidence type="ECO:0000259" key="2">
    <source>
        <dbReference type="Pfam" id="PF13477"/>
    </source>
</evidence>
<evidence type="ECO:0000313" key="4">
    <source>
        <dbReference type="Proteomes" id="UP001652432"/>
    </source>
</evidence>
<feature type="domain" description="Glycosyltransferase subfamily 4-like N-terminal" evidence="2">
    <location>
        <begin position="2"/>
        <end position="146"/>
    </location>
</feature>
<sequence length="370" mass="42170">MKILILTNYANGLYLFRKELLLKFLEEGHEVAVAVPQDENCRKIGKLGCRMEYVRLERRGSNPVHDLKLFLSYRRLLKKEKPDLVLTYTIKPNIYGGLACRLYKIPYVMNITGLGTAIENKGLLSRVLLILYRWAAGKAQRVFFQNERNRIFMQGHGVAKDNSALLPGSGVNLAEHPFREYPSEENGICFLAVIRIMKDKGIMEFLNAAEKIRTRLPEKSVQFVLAGEYEEETRDQYEPLIHKLCESGIITYLGHIDYVEKVMSESHVIIHPSYHEGLSNVLLEAAACGRPVLATNVNGCKETFIEGKTGFSFDKEDTDALVKAVEKILSLTEAERKEMGKEARNFVAAHFDRQLVLAAYEKELERVRVK</sequence>
<evidence type="ECO:0000313" key="3">
    <source>
        <dbReference type="EMBL" id="MCU6743123.1"/>
    </source>
</evidence>
<dbReference type="PANTHER" id="PTHR45947:SF3">
    <property type="entry name" value="SULFOQUINOVOSYL TRANSFERASE SQD2"/>
    <property type="match status" value="1"/>
</dbReference>
<dbReference type="Gene3D" id="3.40.50.2000">
    <property type="entry name" value="Glycogen Phosphorylase B"/>
    <property type="match status" value="2"/>
</dbReference>
<dbReference type="RefSeq" id="WP_262572546.1">
    <property type="nucleotide sequence ID" value="NZ_JAOQKJ010000001.1"/>
</dbReference>
<organism evidence="3 4">
    <name type="scientific">Suilimivivens aceti</name>
    <dbReference type="NCBI Taxonomy" id="2981774"/>
    <lineage>
        <taxon>Bacteria</taxon>
        <taxon>Bacillati</taxon>
        <taxon>Bacillota</taxon>
        <taxon>Clostridia</taxon>
        <taxon>Lachnospirales</taxon>
        <taxon>Lachnospiraceae</taxon>
        <taxon>Suilimivivens</taxon>
    </lineage>
</organism>
<dbReference type="EMBL" id="JAOQKJ010000001">
    <property type="protein sequence ID" value="MCU6743123.1"/>
    <property type="molecule type" value="Genomic_DNA"/>
</dbReference>
<protein>
    <submittedName>
        <fullName evidence="3">Glycosyltransferase family 4 protein</fullName>
    </submittedName>
</protein>
<dbReference type="Pfam" id="PF00534">
    <property type="entry name" value="Glycos_transf_1"/>
    <property type="match status" value="1"/>
</dbReference>
<dbReference type="PANTHER" id="PTHR45947">
    <property type="entry name" value="SULFOQUINOVOSYL TRANSFERASE SQD2"/>
    <property type="match status" value="1"/>
</dbReference>
<name>A0ABT2SYQ6_9FIRM</name>
<dbReference type="Proteomes" id="UP001652432">
    <property type="component" value="Unassembled WGS sequence"/>
</dbReference>
<evidence type="ECO:0000259" key="1">
    <source>
        <dbReference type="Pfam" id="PF00534"/>
    </source>
</evidence>
<dbReference type="InterPro" id="IPR050194">
    <property type="entry name" value="Glycosyltransferase_grp1"/>
</dbReference>
<dbReference type="CDD" id="cd03808">
    <property type="entry name" value="GT4_CapM-like"/>
    <property type="match status" value="1"/>
</dbReference>
<gene>
    <name evidence="3" type="ORF">OCV77_01150</name>
</gene>
<accession>A0ABT2SYQ6</accession>
<dbReference type="InterPro" id="IPR001296">
    <property type="entry name" value="Glyco_trans_1"/>
</dbReference>
<comment type="caution">
    <text evidence="3">The sequence shown here is derived from an EMBL/GenBank/DDBJ whole genome shotgun (WGS) entry which is preliminary data.</text>
</comment>